<proteinExistence type="predicted"/>
<protein>
    <recommendedName>
        <fullName evidence="4">Secreted protein</fullName>
    </recommendedName>
</protein>
<evidence type="ECO:0000313" key="2">
    <source>
        <dbReference type="EMBL" id="PBK71528.1"/>
    </source>
</evidence>
<feature type="chain" id="PRO_5013890830" description="Secreted protein" evidence="1">
    <location>
        <begin position="16"/>
        <end position="121"/>
    </location>
</feature>
<dbReference type="AlphaFoldDB" id="A0A2H3BZN5"/>
<reference evidence="3" key="1">
    <citation type="journal article" date="2017" name="Nat. Ecol. Evol.">
        <title>Genome expansion and lineage-specific genetic innovations in the forest pathogenic fungi Armillaria.</title>
        <authorList>
            <person name="Sipos G."/>
            <person name="Prasanna A.N."/>
            <person name="Walter M.C."/>
            <person name="O'Connor E."/>
            <person name="Balint B."/>
            <person name="Krizsan K."/>
            <person name="Kiss B."/>
            <person name="Hess J."/>
            <person name="Varga T."/>
            <person name="Slot J."/>
            <person name="Riley R."/>
            <person name="Boka B."/>
            <person name="Rigling D."/>
            <person name="Barry K."/>
            <person name="Lee J."/>
            <person name="Mihaltcheva S."/>
            <person name="LaButti K."/>
            <person name="Lipzen A."/>
            <person name="Waldron R."/>
            <person name="Moloney N.M."/>
            <person name="Sperisen C."/>
            <person name="Kredics L."/>
            <person name="Vagvoelgyi C."/>
            <person name="Patrignani A."/>
            <person name="Fitzpatrick D."/>
            <person name="Nagy I."/>
            <person name="Doyle S."/>
            <person name="Anderson J.B."/>
            <person name="Grigoriev I.V."/>
            <person name="Gueldener U."/>
            <person name="Muensterkoetter M."/>
            <person name="Nagy L.G."/>
        </authorList>
    </citation>
    <scope>NUCLEOTIDE SEQUENCE [LARGE SCALE GENOMIC DNA]</scope>
    <source>
        <strain evidence="3">28-4</strain>
    </source>
</reference>
<keyword evidence="3" id="KW-1185">Reference proteome</keyword>
<evidence type="ECO:0000256" key="1">
    <source>
        <dbReference type="SAM" id="SignalP"/>
    </source>
</evidence>
<evidence type="ECO:0008006" key="4">
    <source>
        <dbReference type="Google" id="ProtNLM"/>
    </source>
</evidence>
<sequence>MFYILFALLFLSIDGSNITAYRKGRIKSTESNTGQSFRSTVIATNPDVEVSNVLLQGLQDRLLFQLQRIRGSLRCLACADMFNAWSSSFISTQTASRCPCCLPTVCGPSGASVRPCFTKFG</sequence>
<name>A0A2H3BZN5_9AGAR</name>
<keyword evidence="1" id="KW-0732">Signal</keyword>
<evidence type="ECO:0000313" key="3">
    <source>
        <dbReference type="Proteomes" id="UP000218334"/>
    </source>
</evidence>
<feature type="signal peptide" evidence="1">
    <location>
        <begin position="1"/>
        <end position="15"/>
    </location>
</feature>
<accession>A0A2H3BZN5</accession>
<dbReference type="EMBL" id="KZ293423">
    <property type="protein sequence ID" value="PBK71528.1"/>
    <property type="molecule type" value="Genomic_DNA"/>
</dbReference>
<organism evidence="2 3">
    <name type="scientific">Armillaria solidipes</name>
    <dbReference type="NCBI Taxonomy" id="1076256"/>
    <lineage>
        <taxon>Eukaryota</taxon>
        <taxon>Fungi</taxon>
        <taxon>Dikarya</taxon>
        <taxon>Basidiomycota</taxon>
        <taxon>Agaricomycotina</taxon>
        <taxon>Agaricomycetes</taxon>
        <taxon>Agaricomycetidae</taxon>
        <taxon>Agaricales</taxon>
        <taxon>Marasmiineae</taxon>
        <taxon>Physalacriaceae</taxon>
        <taxon>Armillaria</taxon>
    </lineage>
</organism>
<gene>
    <name evidence="2" type="ORF">ARMSODRAFT_778572</name>
</gene>
<dbReference type="Proteomes" id="UP000218334">
    <property type="component" value="Unassembled WGS sequence"/>
</dbReference>